<evidence type="ECO:0000256" key="1">
    <source>
        <dbReference type="SAM" id="MobiDB-lite"/>
    </source>
</evidence>
<keyword evidence="3" id="KW-1185">Reference proteome</keyword>
<feature type="compositionally biased region" description="Basic residues" evidence="1">
    <location>
        <begin position="85"/>
        <end position="97"/>
    </location>
</feature>
<evidence type="ECO:0000313" key="3">
    <source>
        <dbReference type="Proteomes" id="UP000826195"/>
    </source>
</evidence>
<name>A0AAV7IXW1_COTGL</name>
<accession>A0AAV7IXW1</accession>
<evidence type="ECO:0000313" key="2">
    <source>
        <dbReference type="EMBL" id="KAH0557959.1"/>
    </source>
</evidence>
<gene>
    <name evidence="2" type="ORF">KQX54_013262</name>
</gene>
<reference evidence="2 3" key="1">
    <citation type="journal article" date="2021" name="J. Hered.">
        <title>A chromosome-level genome assembly of the parasitoid wasp, Cotesia glomerata (Hymenoptera: Braconidae).</title>
        <authorList>
            <person name="Pinto B.J."/>
            <person name="Weis J.J."/>
            <person name="Gamble T."/>
            <person name="Ode P.J."/>
            <person name="Paul R."/>
            <person name="Zaspel J.M."/>
        </authorList>
    </citation>
    <scope>NUCLEOTIDE SEQUENCE [LARGE SCALE GENOMIC DNA]</scope>
    <source>
        <strain evidence="2">CgM1</strain>
    </source>
</reference>
<feature type="compositionally biased region" description="Basic and acidic residues" evidence="1">
    <location>
        <begin position="71"/>
        <end position="84"/>
    </location>
</feature>
<protein>
    <submittedName>
        <fullName evidence="2">Uncharacterized protein</fullName>
    </submittedName>
</protein>
<sequence length="97" mass="10731">MPSIEWCVQTQVNAKAFINEATGKGPGGESRESMDFAIRGEAPAAKPETTPALTNNSSSVVAIVRSDLKEPRIGTSKDDNEHGGWRWRRRRYRDAKS</sequence>
<proteinExistence type="predicted"/>
<comment type="caution">
    <text evidence="2">The sequence shown here is derived from an EMBL/GenBank/DDBJ whole genome shotgun (WGS) entry which is preliminary data.</text>
</comment>
<dbReference type="AlphaFoldDB" id="A0AAV7IXW1"/>
<dbReference type="Proteomes" id="UP000826195">
    <property type="component" value="Unassembled WGS sequence"/>
</dbReference>
<dbReference type="EMBL" id="JAHXZJ010000747">
    <property type="protein sequence ID" value="KAH0557959.1"/>
    <property type="molecule type" value="Genomic_DNA"/>
</dbReference>
<feature type="region of interest" description="Disordered" evidence="1">
    <location>
        <begin position="71"/>
        <end position="97"/>
    </location>
</feature>
<organism evidence="2 3">
    <name type="scientific">Cotesia glomerata</name>
    <name type="common">Lepidopteran parasitic wasp</name>
    <name type="synonym">Apanteles glomeratus</name>
    <dbReference type="NCBI Taxonomy" id="32391"/>
    <lineage>
        <taxon>Eukaryota</taxon>
        <taxon>Metazoa</taxon>
        <taxon>Ecdysozoa</taxon>
        <taxon>Arthropoda</taxon>
        <taxon>Hexapoda</taxon>
        <taxon>Insecta</taxon>
        <taxon>Pterygota</taxon>
        <taxon>Neoptera</taxon>
        <taxon>Endopterygota</taxon>
        <taxon>Hymenoptera</taxon>
        <taxon>Apocrita</taxon>
        <taxon>Ichneumonoidea</taxon>
        <taxon>Braconidae</taxon>
        <taxon>Microgastrinae</taxon>
        <taxon>Cotesia</taxon>
    </lineage>
</organism>